<comment type="caution">
    <text evidence="2">The sequence shown here is derived from an EMBL/GenBank/DDBJ whole genome shotgun (WGS) entry which is preliminary data.</text>
</comment>
<name>A0A427A0Z3_ENSVE</name>
<dbReference type="EMBL" id="AMZH03004195">
    <property type="protein sequence ID" value="RRT69886.1"/>
    <property type="molecule type" value="Genomic_DNA"/>
</dbReference>
<evidence type="ECO:0000313" key="3">
    <source>
        <dbReference type="Proteomes" id="UP000287651"/>
    </source>
</evidence>
<evidence type="ECO:0000256" key="1">
    <source>
        <dbReference type="SAM" id="MobiDB-lite"/>
    </source>
</evidence>
<feature type="compositionally biased region" description="Basic residues" evidence="1">
    <location>
        <begin position="40"/>
        <end position="59"/>
    </location>
</feature>
<feature type="region of interest" description="Disordered" evidence="1">
    <location>
        <begin position="17"/>
        <end position="70"/>
    </location>
</feature>
<gene>
    <name evidence="2" type="ORF">B296_00025426</name>
</gene>
<reference evidence="2 3" key="1">
    <citation type="journal article" date="2014" name="Agronomy (Basel)">
        <title>A Draft Genome Sequence for Ensete ventricosum, the Drought-Tolerant Tree Against Hunger.</title>
        <authorList>
            <person name="Harrison J."/>
            <person name="Moore K.A."/>
            <person name="Paszkiewicz K."/>
            <person name="Jones T."/>
            <person name="Grant M."/>
            <person name="Ambacheew D."/>
            <person name="Muzemil S."/>
            <person name="Studholme D.J."/>
        </authorList>
    </citation>
    <scope>NUCLEOTIDE SEQUENCE [LARGE SCALE GENOMIC DNA]</scope>
</reference>
<sequence length="70" mass="8440">MYCPVWVVRTGSPGYRDAEHSVPGGTIKIGRRRSIEGEKRKKKKRKRRKKKKRRRRKKYLLFLCRPPPHP</sequence>
<organism evidence="2 3">
    <name type="scientific">Ensete ventricosum</name>
    <name type="common">Abyssinian banana</name>
    <name type="synonym">Musa ensete</name>
    <dbReference type="NCBI Taxonomy" id="4639"/>
    <lineage>
        <taxon>Eukaryota</taxon>
        <taxon>Viridiplantae</taxon>
        <taxon>Streptophyta</taxon>
        <taxon>Embryophyta</taxon>
        <taxon>Tracheophyta</taxon>
        <taxon>Spermatophyta</taxon>
        <taxon>Magnoliopsida</taxon>
        <taxon>Liliopsida</taxon>
        <taxon>Zingiberales</taxon>
        <taxon>Musaceae</taxon>
        <taxon>Ensete</taxon>
    </lineage>
</organism>
<dbReference type="Proteomes" id="UP000287651">
    <property type="component" value="Unassembled WGS sequence"/>
</dbReference>
<dbReference type="AlphaFoldDB" id="A0A427A0Z3"/>
<accession>A0A427A0Z3</accession>
<protein>
    <submittedName>
        <fullName evidence="2">Uncharacterized protein</fullName>
    </submittedName>
</protein>
<proteinExistence type="predicted"/>
<evidence type="ECO:0000313" key="2">
    <source>
        <dbReference type="EMBL" id="RRT69886.1"/>
    </source>
</evidence>